<dbReference type="STRING" id="857566.A0A1E3PDV2"/>
<evidence type="ECO:0000256" key="4">
    <source>
        <dbReference type="SAM" id="MobiDB-lite"/>
    </source>
</evidence>
<dbReference type="GO" id="GO:0005524">
    <property type="term" value="F:ATP binding"/>
    <property type="evidence" value="ECO:0007669"/>
    <property type="project" value="InterPro"/>
</dbReference>
<evidence type="ECO:0000313" key="6">
    <source>
        <dbReference type="Proteomes" id="UP000095009"/>
    </source>
</evidence>
<accession>A0A1E3PDV2</accession>
<feature type="region of interest" description="Disordered" evidence="4">
    <location>
        <begin position="141"/>
        <end position="186"/>
    </location>
</feature>
<evidence type="ECO:0000256" key="1">
    <source>
        <dbReference type="ARBA" id="ARBA00022679"/>
    </source>
</evidence>
<dbReference type="InterPro" id="IPR000850">
    <property type="entry name" value="Adenylat/UMP-CMP_kin"/>
</dbReference>
<dbReference type="InterPro" id="IPR027417">
    <property type="entry name" value="P-loop_NTPase"/>
</dbReference>
<keyword evidence="6" id="KW-1185">Reference proteome</keyword>
<reference evidence="5 6" key="1">
    <citation type="journal article" date="2016" name="Proc. Natl. Acad. Sci. U.S.A.">
        <title>Comparative genomics of biotechnologically important yeasts.</title>
        <authorList>
            <person name="Riley R."/>
            <person name="Haridas S."/>
            <person name="Wolfe K.H."/>
            <person name="Lopes M.R."/>
            <person name="Hittinger C.T."/>
            <person name="Goeker M."/>
            <person name="Salamov A.A."/>
            <person name="Wisecaver J.H."/>
            <person name="Long T.M."/>
            <person name="Calvey C.H."/>
            <person name="Aerts A.L."/>
            <person name="Barry K.W."/>
            <person name="Choi C."/>
            <person name="Clum A."/>
            <person name="Coughlan A.Y."/>
            <person name="Deshpande S."/>
            <person name="Douglass A.P."/>
            <person name="Hanson S.J."/>
            <person name="Klenk H.-P."/>
            <person name="LaButti K.M."/>
            <person name="Lapidus A."/>
            <person name="Lindquist E.A."/>
            <person name="Lipzen A.M."/>
            <person name="Meier-Kolthoff J.P."/>
            <person name="Ohm R.A."/>
            <person name="Otillar R.P."/>
            <person name="Pangilinan J.L."/>
            <person name="Peng Y."/>
            <person name="Rokas A."/>
            <person name="Rosa C.A."/>
            <person name="Scheuner C."/>
            <person name="Sibirny A.A."/>
            <person name="Slot J.C."/>
            <person name="Stielow J.B."/>
            <person name="Sun H."/>
            <person name="Kurtzman C.P."/>
            <person name="Blackwell M."/>
            <person name="Grigoriev I.V."/>
            <person name="Jeffries T.W."/>
        </authorList>
    </citation>
    <scope>NUCLEOTIDE SEQUENCE [LARGE SCALE GENOMIC DNA]</scope>
    <source>
        <strain evidence="5 6">DSM 6958</strain>
    </source>
</reference>
<sequence length="351" mass="38647">MFTTVSMRLAVRRVVFYSNVMACERVYLPSHHRGYSKGTNTGDSGQPAKDDDDGLLTHRIRQRREINIEGFNNEAGETSEGNTDEGGKKKKYNFFQKWLLIGLIGAMAGTTYFKANYGPTHKSGRQPAETLEMKLTQLAVEEQQSTKLHKSTNAHDQTNVSPDQGSISDSGSTGKNPGIPSSQTVPAQSEDLTVSFLLYPPGSQTPDLKSLCSAAGYTYLDPKELILKEIKNKDESEYGLLLEDIVSQKKKIPEELVGVVVRKAILMQSLDKSRFVIGGFPTSLAQAQKFDETVGSVHKVLFLDIPVAKHNNQALIETYISQSGPVIDYFGKADKVVLVQTEKDITAALKL</sequence>
<proteinExistence type="predicted"/>
<keyword evidence="2" id="KW-0547">Nucleotide-binding</keyword>
<dbReference type="SUPFAM" id="SSF52540">
    <property type="entry name" value="P-loop containing nucleoside triphosphate hydrolases"/>
    <property type="match status" value="1"/>
</dbReference>
<dbReference type="EMBL" id="KV454414">
    <property type="protein sequence ID" value="ODQ63576.1"/>
    <property type="molecule type" value="Genomic_DNA"/>
</dbReference>
<protein>
    <submittedName>
        <fullName evidence="5">Uncharacterized protein</fullName>
    </submittedName>
</protein>
<feature type="compositionally biased region" description="Polar residues" evidence="4">
    <location>
        <begin position="154"/>
        <end position="186"/>
    </location>
</feature>
<dbReference type="GO" id="GO:0006139">
    <property type="term" value="P:nucleobase-containing compound metabolic process"/>
    <property type="evidence" value="ECO:0007669"/>
    <property type="project" value="InterPro"/>
</dbReference>
<dbReference type="Pfam" id="PF00406">
    <property type="entry name" value="ADK"/>
    <property type="match status" value="1"/>
</dbReference>
<feature type="region of interest" description="Disordered" evidence="4">
    <location>
        <begin position="33"/>
        <end position="53"/>
    </location>
</feature>
<feature type="region of interest" description="Disordered" evidence="4">
    <location>
        <begin position="66"/>
        <end position="87"/>
    </location>
</feature>
<evidence type="ECO:0000313" key="5">
    <source>
        <dbReference type="EMBL" id="ODQ63576.1"/>
    </source>
</evidence>
<dbReference type="AlphaFoldDB" id="A0A1E3PDV2"/>
<keyword evidence="1" id="KW-0808">Transferase</keyword>
<gene>
    <name evidence="5" type="ORF">NADFUDRAFT_84230</name>
</gene>
<evidence type="ECO:0000256" key="2">
    <source>
        <dbReference type="ARBA" id="ARBA00022741"/>
    </source>
</evidence>
<keyword evidence="3" id="KW-0418">Kinase</keyword>
<dbReference type="PANTHER" id="PTHR23359">
    <property type="entry name" value="NUCLEOTIDE KINASE"/>
    <property type="match status" value="1"/>
</dbReference>
<organism evidence="5 6">
    <name type="scientific">Nadsonia fulvescens var. elongata DSM 6958</name>
    <dbReference type="NCBI Taxonomy" id="857566"/>
    <lineage>
        <taxon>Eukaryota</taxon>
        <taxon>Fungi</taxon>
        <taxon>Dikarya</taxon>
        <taxon>Ascomycota</taxon>
        <taxon>Saccharomycotina</taxon>
        <taxon>Dipodascomycetes</taxon>
        <taxon>Dipodascales</taxon>
        <taxon>Dipodascales incertae sedis</taxon>
        <taxon>Nadsonia</taxon>
    </lineage>
</organism>
<evidence type="ECO:0000256" key="3">
    <source>
        <dbReference type="ARBA" id="ARBA00022777"/>
    </source>
</evidence>
<name>A0A1E3PDV2_9ASCO</name>
<dbReference type="Gene3D" id="3.40.50.300">
    <property type="entry name" value="P-loop containing nucleotide triphosphate hydrolases"/>
    <property type="match status" value="1"/>
</dbReference>
<dbReference type="GO" id="GO:0019205">
    <property type="term" value="F:nucleobase-containing compound kinase activity"/>
    <property type="evidence" value="ECO:0007669"/>
    <property type="project" value="InterPro"/>
</dbReference>
<dbReference type="Proteomes" id="UP000095009">
    <property type="component" value="Unassembled WGS sequence"/>
</dbReference>